<feature type="region of interest" description="Disordered" evidence="1">
    <location>
        <begin position="1"/>
        <end position="118"/>
    </location>
</feature>
<feature type="non-terminal residue" evidence="2">
    <location>
        <position position="1"/>
    </location>
</feature>
<dbReference type="AlphaFoldDB" id="A0A9W8CUB2"/>
<comment type="caution">
    <text evidence="2">The sequence shown here is derived from an EMBL/GenBank/DDBJ whole genome shotgun (WGS) entry which is preliminary data.</text>
</comment>
<gene>
    <name evidence="2" type="ORF">LPJ61_005578</name>
</gene>
<reference evidence="2" key="1">
    <citation type="submission" date="2022-07" db="EMBL/GenBank/DDBJ databases">
        <title>Phylogenomic reconstructions and comparative analyses of Kickxellomycotina fungi.</title>
        <authorList>
            <person name="Reynolds N.K."/>
            <person name="Stajich J.E."/>
            <person name="Barry K."/>
            <person name="Grigoriev I.V."/>
            <person name="Crous P."/>
            <person name="Smith M.E."/>
        </authorList>
    </citation>
    <scope>NUCLEOTIDE SEQUENCE</scope>
    <source>
        <strain evidence="2">BCRC 34381</strain>
    </source>
</reference>
<evidence type="ECO:0000256" key="1">
    <source>
        <dbReference type="SAM" id="MobiDB-lite"/>
    </source>
</evidence>
<feature type="compositionally biased region" description="Low complexity" evidence="1">
    <location>
        <begin position="13"/>
        <end position="51"/>
    </location>
</feature>
<dbReference type="OrthoDB" id="39175at2759"/>
<organism evidence="2 3">
    <name type="scientific">Coemansia biformis</name>
    <dbReference type="NCBI Taxonomy" id="1286918"/>
    <lineage>
        <taxon>Eukaryota</taxon>
        <taxon>Fungi</taxon>
        <taxon>Fungi incertae sedis</taxon>
        <taxon>Zoopagomycota</taxon>
        <taxon>Kickxellomycotina</taxon>
        <taxon>Kickxellomycetes</taxon>
        <taxon>Kickxellales</taxon>
        <taxon>Kickxellaceae</taxon>
        <taxon>Coemansia</taxon>
    </lineage>
</organism>
<accession>A0A9W8CUB2</accession>
<feature type="compositionally biased region" description="Acidic residues" evidence="1">
    <location>
        <begin position="168"/>
        <end position="178"/>
    </location>
</feature>
<proteinExistence type="predicted"/>
<sequence>AHTPSSFEHHVTPSFMQPFSQPSSAASTPTATREAWLAAGAAHPGPVVGRANGAHGASAPDDAWPRHEAARTPVMTTSGAAAAARSSSSQHSTPHGSRGGSIANPRTPGAQGRPPQLAAAIGGDADAMPMDNITYDSRACGLDAPEWQHELRGDDRSGGGGSPRMSVDDDDDVDEPSTDVESKLVRRMSTSQERLEGLLRLLGTYQEHWADHDYVRALCQMLSWPDEWTTSMHMLERLLLEVRID</sequence>
<dbReference type="Proteomes" id="UP001143981">
    <property type="component" value="Unassembled WGS sequence"/>
</dbReference>
<evidence type="ECO:0000313" key="3">
    <source>
        <dbReference type="Proteomes" id="UP001143981"/>
    </source>
</evidence>
<feature type="compositionally biased region" description="Low complexity" evidence="1">
    <location>
        <begin position="78"/>
        <end position="89"/>
    </location>
</feature>
<feature type="region of interest" description="Disordered" evidence="1">
    <location>
        <begin position="149"/>
        <end position="181"/>
    </location>
</feature>
<keyword evidence="3" id="KW-1185">Reference proteome</keyword>
<dbReference type="EMBL" id="JANBOI010001935">
    <property type="protein sequence ID" value="KAJ1725889.1"/>
    <property type="molecule type" value="Genomic_DNA"/>
</dbReference>
<name>A0A9W8CUB2_9FUNG</name>
<evidence type="ECO:0000313" key="2">
    <source>
        <dbReference type="EMBL" id="KAJ1725889.1"/>
    </source>
</evidence>
<protein>
    <submittedName>
        <fullName evidence="2">Uncharacterized protein</fullName>
    </submittedName>
</protein>